<sequence length="66" mass="7323">AQTVSLRGHLHDAGTFFWAKLMVVGGHGNTLSGCCTWGWKPPIYYPSRRQSSPAFSLLVDALRYRG</sequence>
<keyword evidence="2" id="KW-1185">Reference proteome</keyword>
<comment type="caution">
    <text evidence="1">The sequence shown here is derived from an EMBL/GenBank/DDBJ whole genome shotgun (WGS) entry which is preliminary data.</text>
</comment>
<reference evidence="1" key="1">
    <citation type="submission" date="2023-06" db="EMBL/GenBank/DDBJ databases">
        <authorList>
            <person name="Zhang S."/>
        </authorList>
    </citation>
    <scope>NUCLEOTIDE SEQUENCE</scope>
    <source>
        <strain evidence="1">SG2303</strain>
    </source>
</reference>
<dbReference type="RefSeq" id="WP_289832315.1">
    <property type="nucleotide sequence ID" value="NZ_JAUEDK010000087.1"/>
</dbReference>
<evidence type="ECO:0000313" key="1">
    <source>
        <dbReference type="EMBL" id="MDN0077698.1"/>
    </source>
</evidence>
<name>A0ABT7XV99_9NEIS</name>
<dbReference type="Proteomes" id="UP001168540">
    <property type="component" value="Unassembled WGS sequence"/>
</dbReference>
<dbReference type="EMBL" id="JAUEDK010000087">
    <property type="protein sequence ID" value="MDN0077698.1"/>
    <property type="molecule type" value="Genomic_DNA"/>
</dbReference>
<organism evidence="1 2">
    <name type="scientific">Crenobacter oryzisoli</name>
    <dbReference type="NCBI Taxonomy" id="3056844"/>
    <lineage>
        <taxon>Bacteria</taxon>
        <taxon>Pseudomonadati</taxon>
        <taxon>Pseudomonadota</taxon>
        <taxon>Betaproteobacteria</taxon>
        <taxon>Neisseriales</taxon>
        <taxon>Neisseriaceae</taxon>
        <taxon>Crenobacter</taxon>
    </lineage>
</organism>
<evidence type="ECO:0000313" key="2">
    <source>
        <dbReference type="Proteomes" id="UP001168540"/>
    </source>
</evidence>
<protein>
    <submittedName>
        <fullName evidence="1">Uncharacterized protein</fullName>
    </submittedName>
</protein>
<proteinExistence type="predicted"/>
<feature type="non-terminal residue" evidence="1">
    <location>
        <position position="1"/>
    </location>
</feature>
<accession>A0ABT7XV99</accession>
<gene>
    <name evidence="1" type="ORF">QU481_23080</name>
</gene>